<protein>
    <submittedName>
        <fullName evidence="2">Uncharacterized protein</fullName>
    </submittedName>
</protein>
<name>A0A1B6C3J9_9HEMI</name>
<gene>
    <name evidence="2" type="ORF">g.523</name>
</gene>
<reference evidence="2" key="1">
    <citation type="submission" date="2015-12" db="EMBL/GenBank/DDBJ databases">
        <title>De novo transcriptome assembly of four potential Pierce s Disease insect vectors from Arizona vineyards.</title>
        <authorList>
            <person name="Tassone E.E."/>
        </authorList>
    </citation>
    <scope>NUCLEOTIDE SEQUENCE</scope>
</reference>
<dbReference type="AlphaFoldDB" id="A0A1B6C3J9"/>
<proteinExistence type="predicted"/>
<evidence type="ECO:0000313" key="2">
    <source>
        <dbReference type="EMBL" id="JAS07869.1"/>
    </source>
</evidence>
<sequence length="117" mass="13471">MILLNLLHHAEAGQSPQATHVPAHAAAESSVFAHRIRRPNKVVGRPLVEIQISKQDEQRTKTKRTKNVKAYTQTKRVHLQPERPTKIFKNSLCLQNRHKRNNNKYVVHCAGAVWRSR</sequence>
<evidence type="ECO:0000256" key="1">
    <source>
        <dbReference type="SAM" id="MobiDB-lite"/>
    </source>
</evidence>
<organism evidence="2">
    <name type="scientific">Clastoptera arizonana</name>
    <name type="common">Arizona spittle bug</name>
    <dbReference type="NCBI Taxonomy" id="38151"/>
    <lineage>
        <taxon>Eukaryota</taxon>
        <taxon>Metazoa</taxon>
        <taxon>Ecdysozoa</taxon>
        <taxon>Arthropoda</taxon>
        <taxon>Hexapoda</taxon>
        <taxon>Insecta</taxon>
        <taxon>Pterygota</taxon>
        <taxon>Neoptera</taxon>
        <taxon>Paraneoptera</taxon>
        <taxon>Hemiptera</taxon>
        <taxon>Auchenorrhyncha</taxon>
        <taxon>Cercopoidea</taxon>
        <taxon>Clastopteridae</taxon>
        <taxon>Clastoptera</taxon>
    </lineage>
</organism>
<dbReference type="EMBL" id="GEDC01029429">
    <property type="protein sequence ID" value="JAS07869.1"/>
    <property type="molecule type" value="Transcribed_RNA"/>
</dbReference>
<feature type="non-terminal residue" evidence="2">
    <location>
        <position position="117"/>
    </location>
</feature>
<accession>A0A1B6C3J9</accession>
<feature type="region of interest" description="Disordered" evidence="1">
    <location>
        <begin position="55"/>
        <end position="82"/>
    </location>
</feature>